<dbReference type="InterPro" id="IPR050574">
    <property type="entry name" value="HPF/YfiA_ribosome-assoc"/>
</dbReference>
<dbReference type="Pfam" id="PF02482">
    <property type="entry name" value="Ribosomal_S30AE"/>
    <property type="match status" value="1"/>
</dbReference>
<dbReference type="PANTHER" id="PTHR33231:SF1">
    <property type="entry name" value="30S RIBOSOMAL PROTEIN"/>
    <property type="match status" value="1"/>
</dbReference>
<protein>
    <recommendedName>
        <fullName evidence="3 4">Ribosome hibernation promoting factor</fullName>
        <shortName evidence="4">HPF</shortName>
    </recommendedName>
</protein>
<dbReference type="InterPro" id="IPR036567">
    <property type="entry name" value="RHF-like"/>
</dbReference>
<dbReference type="GO" id="GO:0022627">
    <property type="term" value="C:cytosolic small ribosomal subunit"/>
    <property type="evidence" value="ECO:0007669"/>
    <property type="project" value="TreeGrafter"/>
</dbReference>
<dbReference type="GO" id="GO:0043024">
    <property type="term" value="F:ribosomal small subunit binding"/>
    <property type="evidence" value="ECO:0007669"/>
    <property type="project" value="TreeGrafter"/>
</dbReference>
<dbReference type="InterPro" id="IPR003489">
    <property type="entry name" value="RHF/RaiA"/>
</dbReference>
<evidence type="ECO:0000256" key="1">
    <source>
        <dbReference type="ARBA" id="ARBA00022845"/>
    </source>
</evidence>
<dbReference type="SUPFAM" id="SSF69754">
    <property type="entry name" value="Ribosome binding protein Y (YfiA homologue)"/>
    <property type="match status" value="1"/>
</dbReference>
<proteinExistence type="inferred from homology"/>
<keyword evidence="1 4" id="KW-0810">Translation regulation</keyword>
<dbReference type="PANTHER" id="PTHR33231">
    <property type="entry name" value="30S RIBOSOMAL PROTEIN"/>
    <property type="match status" value="1"/>
</dbReference>
<evidence type="ECO:0000313" key="6">
    <source>
        <dbReference type="EMBL" id="MBH0111450.1"/>
    </source>
</evidence>
<comment type="similarity">
    <text evidence="4">Belongs to the HPF/YfiA ribosome-associated protein family. Long HPF subfamily.</text>
</comment>
<organism evidence="6 7">
    <name type="scientific">Novosphingobium aureum</name>
    <dbReference type="NCBI Taxonomy" id="2792964"/>
    <lineage>
        <taxon>Bacteria</taxon>
        <taxon>Pseudomonadati</taxon>
        <taxon>Pseudomonadota</taxon>
        <taxon>Alphaproteobacteria</taxon>
        <taxon>Sphingomonadales</taxon>
        <taxon>Sphingomonadaceae</taxon>
        <taxon>Novosphingobium</taxon>
    </lineage>
</organism>
<gene>
    <name evidence="6" type="primary">raiA</name>
    <name evidence="4" type="synonym">hpf</name>
    <name evidence="6" type="ORF">I5E68_00610</name>
</gene>
<dbReference type="AlphaFoldDB" id="A0A931H8T2"/>
<dbReference type="Pfam" id="PF16321">
    <property type="entry name" value="Ribosom_S30AE_C"/>
    <property type="match status" value="1"/>
</dbReference>
<evidence type="ECO:0000256" key="2">
    <source>
        <dbReference type="ARBA" id="ARBA00038695"/>
    </source>
</evidence>
<accession>A0A931H8T2</accession>
<evidence type="ECO:0000259" key="5">
    <source>
        <dbReference type="Pfam" id="PF16321"/>
    </source>
</evidence>
<comment type="caution">
    <text evidence="6">The sequence shown here is derived from an EMBL/GenBank/DDBJ whole genome shotgun (WGS) entry which is preliminary data.</text>
</comment>
<dbReference type="CDD" id="cd00552">
    <property type="entry name" value="RaiA"/>
    <property type="match status" value="1"/>
</dbReference>
<keyword evidence="4" id="KW-0963">Cytoplasm</keyword>
<evidence type="ECO:0000256" key="4">
    <source>
        <dbReference type="HAMAP-Rule" id="MF_00839"/>
    </source>
</evidence>
<keyword evidence="7" id="KW-1185">Reference proteome</keyword>
<comment type="subcellular location">
    <subcellularLocation>
        <location evidence="4">Cytoplasm</location>
    </subcellularLocation>
</comment>
<dbReference type="Gene3D" id="3.30.160.100">
    <property type="entry name" value="Ribosome hibernation promotion factor-like"/>
    <property type="match status" value="1"/>
</dbReference>
<evidence type="ECO:0000256" key="3">
    <source>
        <dbReference type="ARBA" id="ARBA00041148"/>
    </source>
</evidence>
<dbReference type="GO" id="GO:0045900">
    <property type="term" value="P:negative regulation of translational elongation"/>
    <property type="evidence" value="ECO:0007669"/>
    <property type="project" value="TreeGrafter"/>
</dbReference>
<dbReference type="NCBIfam" id="TIGR00741">
    <property type="entry name" value="yfiA"/>
    <property type="match status" value="1"/>
</dbReference>
<dbReference type="HAMAP" id="MF_00839">
    <property type="entry name" value="HPF"/>
    <property type="match status" value="1"/>
</dbReference>
<feature type="domain" description="Sigma 54 modulation/S30EA ribosomal protein C-terminal" evidence="5">
    <location>
        <begin position="140"/>
        <end position="193"/>
    </location>
</feature>
<sequence>MDIRVSGHQVETGEALQAHATERLTAIIEKYFSRAISSQVTFGRGPANGFRCDIVMHVMQHLVLKGTGLAQDAHLALDQAAEKIDKQLRRYKRRLTDRSEQSAHAMALVTDGAANGIDNAAYTIFEEIPDSHEDEYEADAPVVIAETRVDVPEATVSDAVMMLDLRNTTALFFKNAGTGRHNMVYRRGDGSIGWVEPG</sequence>
<dbReference type="InterPro" id="IPR034694">
    <property type="entry name" value="HPF_long/plastid"/>
</dbReference>
<dbReference type="RefSeq" id="WP_197159819.1">
    <property type="nucleotide sequence ID" value="NZ_JADZGI010000001.1"/>
</dbReference>
<comment type="function">
    <text evidence="4">Required for dimerization of active 70S ribosomes into 100S ribosomes in stationary phase; 100S ribosomes are translationally inactive and sometimes present during exponential growth.</text>
</comment>
<reference evidence="6" key="1">
    <citation type="submission" date="2020-11" db="EMBL/GenBank/DDBJ databases">
        <title>Novosphingobium aureum sp. nov., a marine bacterium isolated from sediment of a salt flat.</title>
        <authorList>
            <person name="Yoo Y."/>
            <person name="Kim J.-J."/>
        </authorList>
    </citation>
    <scope>NUCLEOTIDE SEQUENCE</scope>
    <source>
        <strain evidence="6">YJ-S2-02</strain>
    </source>
</reference>
<comment type="subunit">
    <text evidence="2">Associates exclusively with 100S ribosomes, which are dimers of 70S ribosomes.</text>
</comment>
<dbReference type="Proteomes" id="UP000617634">
    <property type="component" value="Unassembled WGS sequence"/>
</dbReference>
<evidence type="ECO:0000313" key="7">
    <source>
        <dbReference type="Proteomes" id="UP000617634"/>
    </source>
</evidence>
<dbReference type="InterPro" id="IPR032528">
    <property type="entry name" value="Ribosom_S30AE_C"/>
</dbReference>
<name>A0A931H8T2_9SPHN</name>
<dbReference type="Gene3D" id="3.30.505.50">
    <property type="entry name" value="Sigma 54 modulation/S30EA ribosomal protein, C-terminal domain"/>
    <property type="match status" value="1"/>
</dbReference>
<dbReference type="EMBL" id="JADZGI010000001">
    <property type="protein sequence ID" value="MBH0111450.1"/>
    <property type="molecule type" value="Genomic_DNA"/>
</dbReference>
<dbReference type="InterPro" id="IPR038416">
    <property type="entry name" value="Ribosom_S30AE_C_sf"/>
</dbReference>
<comment type="subunit">
    <text evidence="4">Interacts with 100S ribosomes.</text>
</comment>